<gene>
    <name evidence="3" type="ORF">ACAT0790_LOCUS63510</name>
</gene>
<dbReference type="Gene3D" id="1.10.510.10">
    <property type="entry name" value="Transferase(Phosphotransferase) domain 1"/>
    <property type="match status" value="1"/>
</dbReference>
<evidence type="ECO:0000256" key="1">
    <source>
        <dbReference type="SAM" id="MobiDB-lite"/>
    </source>
</evidence>
<dbReference type="SMART" id="SM00220">
    <property type="entry name" value="S_TKc"/>
    <property type="match status" value="1"/>
</dbReference>
<dbReference type="InterPro" id="IPR000719">
    <property type="entry name" value="Prot_kinase_dom"/>
</dbReference>
<dbReference type="PROSITE" id="PS00018">
    <property type="entry name" value="EF_HAND_1"/>
    <property type="match status" value="1"/>
</dbReference>
<dbReference type="PROSITE" id="PS00108">
    <property type="entry name" value="PROTEIN_KINASE_ST"/>
    <property type="match status" value="1"/>
</dbReference>
<accession>A0A7S1WTL5</accession>
<dbReference type="GO" id="GO:0005524">
    <property type="term" value="F:ATP binding"/>
    <property type="evidence" value="ECO:0007669"/>
    <property type="project" value="InterPro"/>
</dbReference>
<dbReference type="InterPro" id="IPR018247">
    <property type="entry name" value="EF_Hand_1_Ca_BS"/>
</dbReference>
<dbReference type="InterPro" id="IPR008271">
    <property type="entry name" value="Ser/Thr_kinase_AS"/>
</dbReference>
<proteinExistence type="predicted"/>
<dbReference type="Pfam" id="PF00069">
    <property type="entry name" value="Pkinase"/>
    <property type="match status" value="1"/>
</dbReference>
<dbReference type="InterPro" id="IPR011009">
    <property type="entry name" value="Kinase-like_dom_sf"/>
</dbReference>
<dbReference type="GO" id="GO:0004672">
    <property type="term" value="F:protein kinase activity"/>
    <property type="evidence" value="ECO:0007669"/>
    <property type="project" value="InterPro"/>
</dbReference>
<evidence type="ECO:0000313" key="3">
    <source>
        <dbReference type="EMBL" id="CAD9186736.1"/>
    </source>
</evidence>
<evidence type="ECO:0000259" key="2">
    <source>
        <dbReference type="PROSITE" id="PS50011"/>
    </source>
</evidence>
<feature type="region of interest" description="Disordered" evidence="1">
    <location>
        <begin position="636"/>
        <end position="657"/>
    </location>
</feature>
<dbReference type="SUPFAM" id="SSF56112">
    <property type="entry name" value="Protein kinase-like (PK-like)"/>
    <property type="match status" value="1"/>
</dbReference>
<dbReference type="AlphaFoldDB" id="A0A7S1WTL5"/>
<dbReference type="PROSITE" id="PS50011">
    <property type="entry name" value="PROTEIN_KINASE_DOM"/>
    <property type="match status" value="1"/>
</dbReference>
<reference evidence="3" key="1">
    <citation type="submission" date="2021-01" db="EMBL/GenBank/DDBJ databases">
        <authorList>
            <person name="Corre E."/>
            <person name="Pelletier E."/>
            <person name="Niang G."/>
            <person name="Scheremetjew M."/>
            <person name="Finn R."/>
            <person name="Kale V."/>
            <person name="Holt S."/>
            <person name="Cochrane G."/>
            <person name="Meng A."/>
            <person name="Brown T."/>
            <person name="Cohen L."/>
        </authorList>
    </citation>
    <scope>NUCLEOTIDE SEQUENCE</scope>
    <source>
        <strain evidence="3">OF101</strain>
    </source>
</reference>
<sequence>MGQSCSHDCSYSPRAALGGRGRSINNVCAPKPAAVPVRCPIAKDEDGLMPFHSHAFQIAVARSEDEPRNSRTGWRAAYTLGPLLGDGISAKVYEAEALPVPSLEPGSRSLGETGILGTCGRIGMPPCRERSRRVAIKRFHRFGSRTFQKELSALRRVGVHPHVLRLLESYQGFDGEDVLILEYCDGSTLYDLYAREHPNGGLPERLVARLIRQLLLALEHLNMCDVEHQDVKPENMMLYDVSVSAQSGELKLGDFGWATVTAPTKVGGGVSNEVPSTGAGSLWYAPPELNPPVDGIMPDYSTSVDSRGLPLKGRSDMWSVGVVLYLLLVGHNPFNRALKQPTQEAIDAEVMRLSALGQFNNRAERWLQLHLEARDMISVLLRVKPSARPSASEALRHPFLLRRVPKASECDDYEESVFFHGSISGWGGREAAWRRLDGMQRLGWAAVARALAEPELESSVVTGALEGMHSTDLATPPWEGTYLWQLARELATTPVFHWLRERGAWPDVVRLAFCYLDLDGDGLLGPSDLAGHVARQGARSDAVFRESAPQARSGALAAASRWITRWRDPGQPLVTTAGGEAALTIGGLREALLVSHHVDDAIFGELDALPPGGARSESLANDFGISAGKEEEISWRDLPAAPAARRVDAADDAEAQR</sequence>
<dbReference type="EMBL" id="HBGE01106411">
    <property type="protein sequence ID" value="CAD9186736.1"/>
    <property type="molecule type" value="Transcribed_RNA"/>
</dbReference>
<feature type="compositionally biased region" description="Basic and acidic residues" evidence="1">
    <location>
        <begin position="645"/>
        <end position="657"/>
    </location>
</feature>
<organism evidence="3">
    <name type="scientific">Alexandrium catenella</name>
    <name type="common">Red tide dinoflagellate</name>
    <name type="synonym">Gonyaulax catenella</name>
    <dbReference type="NCBI Taxonomy" id="2925"/>
    <lineage>
        <taxon>Eukaryota</taxon>
        <taxon>Sar</taxon>
        <taxon>Alveolata</taxon>
        <taxon>Dinophyceae</taxon>
        <taxon>Gonyaulacales</taxon>
        <taxon>Pyrocystaceae</taxon>
        <taxon>Alexandrium</taxon>
    </lineage>
</organism>
<dbReference type="PANTHER" id="PTHR24347">
    <property type="entry name" value="SERINE/THREONINE-PROTEIN KINASE"/>
    <property type="match status" value="1"/>
</dbReference>
<name>A0A7S1WTL5_ALECA</name>
<feature type="domain" description="Protein kinase" evidence="2">
    <location>
        <begin position="78"/>
        <end position="400"/>
    </location>
</feature>
<protein>
    <recommendedName>
        <fullName evidence="2">Protein kinase domain-containing protein</fullName>
    </recommendedName>
</protein>